<dbReference type="Proteomes" id="UP000051442">
    <property type="component" value="Unassembled WGS sequence"/>
</dbReference>
<evidence type="ECO:0008006" key="3">
    <source>
        <dbReference type="Google" id="ProtNLM"/>
    </source>
</evidence>
<name>A0A0R2FLP9_9LACO</name>
<dbReference type="RefSeq" id="WP_054737074.1">
    <property type="nucleotide sequence ID" value="NZ_AYZM01000064.1"/>
</dbReference>
<dbReference type="InterPro" id="IPR036457">
    <property type="entry name" value="PPM-type-like_dom_sf"/>
</dbReference>
<dbReference type="Gene3D" id="3.60.40.10">
    <property type="entry name" value="PPM-type phosphatase domain"/>
    <property type="match status" value="1"/>
</dbReference>
<evidence type="ECO:0000313" key="2">
    <source>
        <dbReference type="Proteomes" id="UP000051442"/>
    </source>
</evidence>
<reference evidence="1 2" key="1">
    <citation type="journal article" date="2015" name="Genome Announc.">
        <title>Expanding the biotechnology potential of lactobacilli through comparative genomics of 213 strains and associated genera.</title>
        <authorList>
            <person name="Sun Z."/>
            <person name="Harris H.M."/>
            <person name="McCann A."/>
            <person name="Guo C."/>
            <person name="Argimon S."/>
            <person name="Zhang W."/>
            <person name="Yang X."/>
            <person name="Jeffery I.B."/>
            <person name="Cooney J.C."/>
            <person name="Kagawa T.F."/>
            <person name="Liu W."/>
            <person name="Song Y."/>
            <person name="Salvetti E."/>
            <person name="Wrobel A."/>
            <person name="Rasinkangas P."/>
            <person name="Parkhill J."/>
            <person name="Rea M.C."/>
            <person name="O'Sullivan O."/>
            <person name="Ritari J."/>
            <person name="Douillard F.P."/>
            <person name="Paul Ross R."/>
            <person name="Yang R."/>
            <person name="Briner A.E."/>
            <person name="Felis G.E."/>
            <person name="de Vos W.M."/>
            <person name="Barrangou R."/>
            <person name="Klaenhammer T.R."/>
            <person name="Caufield P.W."/>
            <person name="Cui Y."/>
            <person name="Zhang H."/>
            <person name="O'Toole P.W."/>
        </authorList>
    </citation>
    <scope>NUCLEOTIDE SEQUENCE [LARGE SCALE GENOMIC DNA]</scope>
    <source>
        <strain evidence="1 2">DSM 23365</strain>
    </source>
</reference>
<dbReference type="OrthoDB" id="508128at2"/>
<dbReference type="EMBL" id="AYZM01000064">
    <property type="protein sequence ID" value="KRN25676.1"/>
    <property type="molecule type" value="Genomic_DNA"/>
</dbReference>
<sequence>MKIIEQFRRGKISDEQCEDTLVTTADFFGIVDGVTAKSPFRHQGKTTGKWASTLIAHTIAEADPATTLPDLLRQINDVIQRFYEQVPFPYDRVSQGLQAVAVIYSRQLRQLWLVGDCQLLVDGQAVTNPKKSDVVLGNFRSLVLATTPATKNDDPGRDAILPWILKATQFANDASTDWGYAIINGQPIPSELCRVIQLDQQSHEIVMASDGYPVLKGSLAETEAALQRVLATDPQCTHGYVSTKGLKVGNRSFDDRSYLRFNTK</sequence>
<evidence type="ECO:0000313" key="1">
    <source>
        <dbReference type="EMBL" id="KRN25676.1"/>
    </source>
</evidence>
<dbReference type="AlphaFoldDB" id="A0A0R2FLP9"/>
<proteinExistence type="predicted"/>
<accession>A0A0R2FLP9</accession>
<keyword evidence="2" id="KW-1185">Reference proteome</keyword>
<organism evidence="1 2">
    <name type="scientific">Secundilactobacillus similis DSM 23365 = JCM 2765</name>
    <dbReference type="NCBI Taxonomy" id="1423804"/>
    <lineage>
        <taxon>Bacteria</taxon>
        <taxon>Bacillati</taxon>
        <taxon>Bacillota</taxon>
        <taxon>Bacilli</taxon>
        <taxon>Lactobacillales</taxon>
        <taxon>Lactobacillaceae</taxon>
        <taxon>Secundilactobacillus</taxon>
    </lineage>
</organism>
<protein>
    <recommendedName>
        <fullName evidence="3">PPM-type phosphatase domain-containing protein</fullName>
    </recommendedName>
</protein>
<comment type="caution">
    <text evidence="1">The sequence shown here is derived from an EMBL/GenBank/DDBJ whole genome shotgun (WGS) entry which is preliminary data.</text>
</comment>
<gene>
    <name evidence="1" type="ORF">FD14_GL000231</name>
</gene>
<dbReference type="PATRIC" id="fig|1423804.4.peg.254"/>
<dbReference type="STRING" id="1423804.FD14_GL000231"/>